<proteinExistence type="predicted"/>
<feature type="compositionally biased region" description="Basic and acidic residues" evidence="1">
    <location>
        <begin position="241"/>
        <end position="252"/>
    </location>
</feature>
<dbReference type="AlphaFoldDB" id="W6QMN5"/>
<feature type="region of interest" description="Disordered" evidence="1">
    <location>
        <begin position="231"/>
        <end position="252"/>
    </location>
</feature>
<dbReference type="OrthoDB" id="2103397at2759"/>
<dbReference type="OMA" id="WYGETEE"/>
<accession>W6QMN5</accession>
<protein>
    <submittedName>
        <fullName evidence="2">Genomic scaffold, ProqFM164S02</fullName>
    </submittedName>
</protein>
<sequence>MAKEVETALEKYPTVAISSLEIKDVENALNLHLDRRDKELEQYLKLIDGASNRSPSTEVSVRWTIDALLLNAHSIAAKRTPVARPIVQRDSSYTHGPVRLKGKLIMLSARTDYGVWYGETEEVALNVVIVKAKNMDSDSGVAQALGYMGCVHRERKSLHKQDCTIYGLVTTGETFRFLKISNDSKWLTYVLDVYSCSLSGPFGLLVNIFCRAAVMSPAHSKESSCQFHQQEASADSAPLETVDKDDKNRGLV</sequence>
<evidence type="ECO:0000313" key="2">
    <source>
        <dbReference type="EMBL" id="CDM30842.1"/>
    </source>
</evidence>
<gene>
    <name evidence="2" type="ORF">PROQFM164_S02g000992</name>
</gene>
<dbReference type="EMBL" id="HG792016">
    <property type="protein sequence ID" value="CDM30842.1"/>
    <property type="molecule type" value="Genomic_DNA"/>
</dbReference>
<keyword evidence="3" id="KW-1185">Reference proteome</keyword>
<name>W6QMN5_PENRF</name>
<reference evidence="2" key="1">
    <citation type="journal article" date="2014" name="Nat. Commun.">
        <title>Multiple recent horizontal transfers of a large genomic region in cheese making fungi.</title>
        <authorList>
            <person name="Cheeseman K."/>
            <person name="Ropars J."/>
            <person name="Renault P."/>
            <person name="Dupont J."/>
            <person name="Gouzy J."/>
            <person name="Branca A."/>
            <person name="Abraham A.L."/>
            <person name="Ceppi M."/>
            <person name="Conseiller E."/>
            <person name="Debuchy R."/>
            <person name="Malagnac F."/>
            <person name="Goarin A."/>
            <person name="Silar P."/>
            <person name="Lacoste S."/>
            <person name="Sallet E."/>
            <person name="Bensimon A."/>
            <person name="Giraud T."/>
            <person name="Brygoo Y."/>
        </authorList>
    </citation>
    <scope>NUCLEOTIDE SEQUENCE [LARGE SCALE GENOMIC DNA]</scope>
    <source>
        <strain evidence="2">FM164</strain>
    </source>
</reference>
<evidence type="ECO:0000256" key="1">
    <source>
        <dbReference type="SAM" id="MobiDB-lite"/>
    </source>
</evidence>
<evidence type="ECO:0000313" key="3">
    <source>
        <dbReference type="Proteomes" id="UP000030686"/>
    </source>
</evidence>
<dbReference type="Proteomes" id="UP000030686">
    <property type="component" value="Unassembled WGS sequence"/>
</dbReference>
<organism evidence="2 3">
    <name type="scientific">Penicillium roqueforti (strain FM164)</name>
    <dbReference type="NCBI Taxonomy" id="1365484"/>
    <lineage>
        <taxon>Eukaryota</taxon>
        <taxon>Fungi</taxon>
        <taxon>Dikarya</taxon>
        <taxon>Ascomycota</taxon>
        <taxon>Pezizomycotina</taxon>
        <taxon>Eurotiomycetes</taxon>
        <taxon>Eurotiomycetidae</taxon>
        <taxon>Eurotiales</taxon>
        <taxon>Aspergillaceae</taxon>
        <taxon>Penicillium</taxon>
    </lineage>
</organism>